<proteinExistence type="predicted"/>
<keyword evidence="2" id="KW-1185">Reference proteome</keyword>
<accession>A0ABX0K1H1</accession>
<reference evidence="1 2" key="1">
    <citation type="journal article" date="2020" name="Int. J. Syst. Evol. Microbiol.">
        <title>Novel acetic acid bacteria from cider fermentations: Acetobacter conturbans sp. nov. and Acetobacter fallax sp. nov.</title>
        <authorList>
            <person name="Sombolestani A.S."/>
            <person name="Cleenwerck I."/>
            <person name="Cnockaert M."/>
            <person name="Borremans W."/>
            <person name="Wieme A.D."/>
            <person name="De Vuyst L."/>
            <person name="Vandamme P."/>
        </authorList>
    </citation>
    <scope>NUCLEOTIDE SEQUENCE [LARGE SCALE GENOMIC DNA]</scope>
    <source>
        <strain evidence="1 2">LMG 1627</strain>
    </source>
</reference>
<dbReference type="EMBL" id="WOSY01000014">
    <property type="protein sequence ID" value="NHN89582.1"/>
    <property type="molecule type" value="Genomic_DNA"/>
</dbReference>
<evidence type="ECO:0000313" key="1">
    <source>
        <dbReference type="EMBL" id="NHN89582.1"/>
    </source>
</evidence>
<sequence>MPEPLSIPPVAHFITLGQTISWSHAFAIASATRVGMTNVFLHHASPLPETPQIAFLRSLASVTLRALDVEKYLRQVGAELDIASLPHLYRLSADRTVRECIVHAALIYQLGGIYLAPETLMVGPLPEGMTRQVFFGSRFIFPRRNAFAFPERVLTGLTRRLRHQRVAHGKRPVPPFAAISSVFGAVPKAPFLALWLRSLISERAGTVSDADTLLRRLLDACTDPEVVVEPPEMMCTFSSGSAGRLFSHASASRIPAMIPPSARVIHWQSCPRTRQREAEICPDHVMENAYQQLYSSLIWHHVPAVKNIVYL</sequence>
<dbReference type="Proteomes" id="UP000631653">
    <property type="component" value="Unassembled WGS sequence"/>
</dbReference>
<dbReference type="RefSeq" id="WP_173570914.1">
    <property type="nucleotide sequence ID" value="NZ_WOSY01000014.1"/>
</dbReference>
<organism evidence="1 2">
    <name type="scientific">Acetobacter conturbans</name>
    <dbReference type="NCBI Taxonomy" id="1737472"/>
    <lineage>
        <taxon>Bacteria</taxon>
        <taxon>Pseudomonadati</taxon>
        <taxon>Pseudomonadota</taxon>
        <taxon>Alphaproteobacteria</taxon>
        <taxon>Acetobacterales</taxon>
        <taxon>Acetobacteraceae</taxon>
        <taxon>Acetobacter</taxon>
    </lineage>
</organism>
<protein>
    <submittedName>
        <fullName evidence="1">Uncharacterized protein</fullName>
    </submittedName>
</protein>
<name>A0ABX0K1H1_9PROT</name>
<gene>
    <name evidence="1" type="ORF">GOB81_13260</name>
</gene>
<evidence type="ECO:0000313" key="2">
    <source>
        <dbReference type="Proteomes" id="UP000631653"/>
    </source>
</evidence>
<comment type="caution">
    <text evidence="1">The sequence shown here is derived from an EMBL/GenBank/DDBJ whole genome shotgun (WGS) entry which is preliminary data.</text>
</comment>